<keyword evidence="13" id="KW-0249">Electron transport</keyword>
<keyword evidence="13" id="KW-0679">Respiratory chain</keyword>
<accession>A0AA51UD64</accession>
<keyword evidence="7 13" id="KW-1278">Translocase</keyword>
<sequence length="114" mass="13061">MNLIISSIIIIFLSALLLLVGHIIPTRNFYSEKNTPYECGFDPINSARLPFSFRFFLIAILFIIFDLEIALIFPILASLNTNIAYLLFFSTIFIIILTGGLWFEWHNGGLEWAN</sequence>
<keyword evidence="11 13" id="KW-0472">Membrane</keyword>
<keyword evidence="6 13" id="KW-0812">Transmembrane</keyword>
<reference evidence="14" key="1">
    <citation type="submission" date="2023-08" db="EMBL/GenBank/DDBJ databases">
        <authorList>
            <person name="Lee Y."/>
            <person name="Rhee J.-S."/>
        </authorList>
    </citation>
    <scope>NUCLEOTIDE SEQUENCE</scope>
</reference>
<dbReference type="Pfam" id="PF00507">
    <property type="entry name" value="Oxidored_q4"/>
    <property type="match status" value="1"/>
</dbReference>
<evidence type="ECO:0000256" key="12">
    <source>
        <dbReference type="ARBA" id="ARBA00049551"/>
    </source>
</evidence>
<evidence type="ECO:0000256" key="11">
    <source>
        <dbReference type="ARBA" id="ARBA00023136"/>
    </source>
</evidence>
<evidence type="ECO:0000256" key="3">
    <source>
        <dbReference type="ARBA" id="ARBA00012944"/>
    </source>
</evidence>
<dbReference type="PANTHER" id="PTHR11058">
    <property type="entry name" value="NADH-UBIQUINONE OXIDOREDUCTASE CHAIN 3"/>
    <property type="match status" value="1"/>
</dbReference>
<evidence type="ECO:0000256" key="5">
    <source>
        <dbReference type="ARBA" id="ARBA00022448"/>
    </source>
</evidence>
<dbReference type="GO" id="GO:0008137">
    <property type="term" value="F:NADH dehydrogenase (ubiquinone) activity"/>
    <property type="evidence" value="ECO:0007669"/>
    <property type="project" value="UniProtKB-UniRule"/>
</dbReference>
<keyword evidence="10 13" id="KW-0830">Ubiquinone</keyword>
<keyword evidence="5 13" id="KW-0813">Transport</keyword>
<evidence type="ECO:0000256" key="10">
    <source>
        <dbReference type="ARBA" id="ARBA00023075"/>
    </source>
</evidence>
<dbReference type="InterPro" id="IPR038430">
    <property type="entry name" value="NDAH_ubi_oxred_su3_sf"/>
</dbReference>
<dbReference type="EC" id="7.1.1.2" evidence="3 13"/>
<comment type="subcellular location">
    <subcellularLocation>
        <location evidence="1">Membrane</location>
        <topology evidence="1">Multi-pass membrane protein</topology>
    </subcellularLocation>
    <subcellularLocation>
        <location evidence="13">Mitochondrion membrane</location>
        <topology evidence="13">Multi-pass membrane protein</topology>
    </subcellularLocation>
</comment>
<keyword evidence="8 13" id="KW-1133">Transmembrane helix</keyword>
<organism evidence="14">
    <name type="scientific">Ocnus glacialis</name>
    <dbReference type="NCBI Taxonomy" id="3074281"/>
    <lineage>
        <taxon>Eukaryota</taxon>
        <taxon>Metazoa</taxon>
        <taxon>Echinodermata</taxon>
        <taxon>Eleutherozoa</taxon>
        <taxon>Echinozoa</taxon>
        <taxon>Holothuroidea</taxon>
        <taxon>Dendrochirotacea</taxon>
        <taxon>Dendrochirotida</taxon>
        <taxon>Cucumariidae</taxon>
        <taxon>Ocnus</taxon>
    </lineage>
</organism>
<feature type="transmembrane region" description="Helical" evidence="13">
    <location>
        <begin position="83"/>
        <end position="103"/>
    </location>
</feature>
<dbReference type="GO" id="GO:0031966">
    <property type="term" value="C:mitochondrial membrane"/>
    <property type="evidence" value="ECO:0007669"/>
    <property type="project" value="UniProtKB-SubCell"/>
</dbReference>
<dbReference type="Gene3D" id="1.20.58.1610">
    <property type="entry name" value="NADH:ubiquinone/plastoquinone oxidoreductase, chain 3"/>
    <property type="match status" value="1"/>
</dbReference>
<gene>
    <name evidence="14" type="primary">nad3</name>
</gene>
<evidence type="ECO:0000256" key="8">
    <source>
        <dbReference type="ARBA" id="ARBA00022989"/>
    </source>
</evidence>
<dbReference type="FunFam" id="1.20.58.1610:FF:000004">
    <property type="entry name" value="NADH-quinone oxidoreductase subunit A"/>
    <property type="match status" value="1"/>
</dbReference>
<comment type="function">
    <text evidence="13">Core subunit of the mitochondrial membrane respiratory chain NADH dehydrogenase (Complex I) which catalyzes electron transfer from NADH through the respiratory chain, using ubiquinone as an electron acceptor. Essential for the catalytic activity of complex I.</text>
</comment>
<keyword evidence="13 14" id="KW-0496">Mitochondrion</keyword>
<evidence type="ECO:0000256" key="7">
    <source>
        <dbReference type="ARBA" id="ARBA00022967"/>
    </source>
</evidence>
<evidence type="ECO:0000256" key="13">
    <source>
        <dbReference type="RuleBase" id="RU003640"/>
    </source>
</evidence>
<proteinExistence type="inferred from homology"/>
<evidence type="ECO:0000256" key="6">
    <source>
        <dbReference type="ARBA" id="ARBA00022692"/>
    </source>
</evidence>
<comment type="similarity">
    <text evidence="2 13">Belongs to the complex I subunit 3 family.</text>
</comment>
<evidence type="ECO:0000256" key="4">
    <source>
        <dbReference type="ARBA" id="ARBA00021007"/>
    </source>
</evidence>
<evidence type="ECO:0000313" key="14">
    <source>
        <dbReference type="EMBL" id="WMW14031.1"/>
    </source>
</evidence>
<dbReference type="EMBL" id="OR420052">
    <property type="protein sequence ID" value="WMW14031.1"/>
    <property type="molecule type" value="Genomic_DNA"/>
</dbReference>
<dbReference type="GO" id="GO:0030964">
    <property type="term" value="C:NADH dehydrogenase complex"/>
    <property type="evidence" value="ECO:0007669"/>
    <property type="project" value="TreeGrafter"/>
</dbReference>
<dbReference type="PANTHER" id="PTHR11058:SF9">
    <property type="entry name" value="NADH-UBIQUINONE OXIDOREDUCTASE CHAIN 3"/>
    <property type="match status" value="1"/>
</dbReference>
<evidence type="ECO:0000256" key="1">
    <source>
        <dbReference type="ARBA" id="ARBA00004141"/>
    </source>
</evidence>
<evidence type="ECO:0000256" key="2">
    <source>
        <dbReference type="ARBA" id="ARBA00008472"/>
    </source>
</evidence>
<dbReference type="AlphaFoldDB" id="A0AA51UD64"/>
<evidence type="ECO:0000256" key="9">
    <source>
        <dbReference type="ARBA" id="ARBA00023027"/>
    </source>
</evidence>
<protein>
    <recommendedName>
        <fullName evidence="4 13">NADH-ubiquinone oxidoreductase chain 3</fullName>
        <ecNumber evidence="3 13">7.1.1.2</ecNumber>
    </recommendedName>
</protein>
<keyword evidence="9 13" id="KW-0520">NAD</keyword>
<name>A0AA51UD64_9ECHN</name>
<feature type="transmembrane region" description="Helical" evidence="13">
    <location>
        <begin position="6"/>
        <end position="24"/>
    </location>
</feature>
<dbReference type="InterPro" id="IPR000440">
    <property type="entry name" value="NADH_UbQ/plastoQ_OxRdtase_su3"/>
</dbReference>
<geneLocation type="mitochondrion" evidence="14"/>
<comment type="catalytic activity">
    <reaction evidence="12 13">
        <text>a ubiquinone + NADH + 5 H(+)(in) = a ubiquinol + NAD(+) + 4 H(+)(out)</text>
        <dbReference type="Rhea" id="RHEA:29091"/>
        <dbReference type="Rhea" id="RHEA-COMP:9565"/>
        <dbReference type="Rhea" id="RHEA-COMP:9566"/>
        <dbReference type="ChEBI" id="CHEBI:15378"/>
        <dbReference type="ChEBI" id="CHEBI:16389"/>
        <dbReference type="ChEBI" id="CHEBI:17976"/>
        <dbReference type="ChEBI" id="CHEBI:57540"/>
        <dbReference type="ChEBI" id="CHEBI:57945"/>
        <dbReference type="EC" id="7.1.1.2"/>
    </reaction>
</comment>
<feature type="transmembrane region" description="Helical" evidence="13">
    <location>
        <begin position="55"/>
        <end position="77"/>
    </location>
</feature>